<comment type="caution">
    <text evidence="11">The sequence shown here is derived from an EMBL/GenBank/DDBJ whole genome shotgun (WGS) entry which is preliminary data.</text>
</comment>
<dbReference type="Pfam" id="PF13361">
    <property type="entry name" value="UvrD_C"/>
    <property type="match status" value="1"/>
</dbReference>
<evidence type="ECO:0000256" key="2">
    <source>
        <dbReference type="ARBA" id="ARBA00022801"/>
    </source>
</evidence>
<dbReference type="Pfam" id="PF00580">
    <property type="entry name" value="UvrD-helicase"/>
    <property type="match status" value="1"/>
</dbReference>
<sequence>MPTLVMINVKDGMDSSMNKKAYTFLEKLRADDTLPGLHIEPIQSAADPRVRTGRVDRNFRAVLFKVDSSFGPVYGFYGIWPHDKAIKIARTTRLTTNPVNGVPEIHRITDAVEALAEDAPVTGAPAEAPGRSFASPAPEGIPVQSANVMGKAPGWEPGLTVQIIHDRLGVDEELAARALAAPTEDALEDIIVSASVAWQADALLDLATGKSLEQVRSDLALDQAAVIEGTEDEKFLAGLNLPAARMTFYKVEDSDELRRIIDSGDFGAWRIFLHPQQREYAEKSRNGSFRLSGGAGTGKTVVAVHRARNLARANPRARVLLTTYTRNLADDLASQVHQLSGAQTVKRLGGSGVYVSGIDQLVWAIMKRARAGIADAVKDVLGHPREDPLKSSGASWDQAIDEAGRILPAEIATTAFFEAEYETVILPYRVTTESQYLSVRRQGRGLALSRARRAAVWKVIAAYRSAGRAEGGTSFAEKAAIAAAWLERTGQHLFDHVIVDESQDLTPAHFQLLRALVAQGPDDLFLCEDSHQRIYGQKVTLSHYGIEIRGRARRLTLNYRTTAQNLAWAVNVLEGGSFTDLEGLVEKHPYRSSRSGPLPFLARASSPHEQILCVTAIVRKWLLTSAAGETGAGAPAPETIAVLVPDKRQRDQVAAALGEQGLEVQVVDREEVKPGRPLVMTMHRAKGLEFTHVLLLDVNTLLDPRRRYREPLDETALADWRLRERSLLYVAATRARDVLAVVPAARKVASRRPSVAR</sequence>
<keyword evidence="2 9" id="KW-0378">Hydrolase</keyword>
<dbReference type="RefSeq" id="WP_268916574.1">
    <property type="nucleotide sequence ID" value="NZ_JAPTMY010000003.1"/>
</dbReference>
<dbReference type="EC" id="5.6.2.4" evidence="7"/>
<evidence type="ECO:0000259" key="10">
    <source>
        <dbReference type="PROSITE" id="PS51198"/>
    </source>
</evidence>
<keyword evidence="12" id="KW-1185">Reference proteome</keyword>
<evidence type="ECO:0000313" key="11">
    <source>
        <dbReference type="EMBL" id="MCZ0856884.1"/>
    </source>
</evidence>
<keyword evidence="1 9" id="KW-0547">Nucleotide-binding</keyword>
<keyword evidence="4 9" id="KW-0067">ATP-binding</keyword>
<protein>
    <recommendedName>
        <fullName evidence="7">DNA 3'-5' helicase</fullName>
        <ecNumber evidence="7">5.6.2.4</ecNumber>
    </recommendedName>
</protein>
<reference evidence="11" key="1">
    <citation type="submission" date="2022-10" db="EMBL/GenBank/DDBJ databases">
        <title>Genome sequence of Actinomyces israelii ATCC 10048.</title>
        <authorList>
            <person name="Watt R.M."/>
            <person name="Tong W.M."/>
        </authorList>
    </citation>
    <scope>NUCLEOTIDE SEQUENCE</scope>
    <source>
        <strain evidence="11">ATCC 10048</strain>
    </source>
</reference>
<comment type="catalytic activity">
    <reaction evidence="8">
        <text>ATP + H2O = ADP + phosphate + H(+)</text>
        <dbReference type="Rhea" id="RHEA:13065"/>
        <dbReference type="ChEBI" id="CHEBI:15377"/>
        <dbReference type="ChEBI" id="CHEBI:15378"/>
        <dbReference type="ChEBI" id="CHEBI:30616"/>
        <dbReference type="ChEBI" id="CHEBI:43474"/>
        <dbReference type="ChEBI" id="CHEBI:456216"/>
        <dbReference type="EC" id="5.6.2.4"/>
    </reaction>
</comment>
<evidence type="ECO:0000256" key="9">
    <source>
        <dbReference type="PROSITE-ProRule" id="PRU00560"/>
    </source>
</evidence>
<dbReference type="Proteomes" id="UP001072034">
    <property type="component" value="Unassembled WGS sequence"/>
</dbReference>
<dbReference type="SUPFAM" id="SSF52540">
    <property type="entry name" value="P-loop containing nucleoside triphosphate hydrolases"/>
    <property type="match status" value="1"/>
</dbReference>
<evidence type="ECO:0000256" key="5">
    <source>
        <dbReference type="ARBA" id="ARBA00023235"/>
    </source>
</evidence>
<evidence type="ECO:0000256" key="8">
    <source>
        <dbReference type="ARBA" id="ARBA00048988"/>
    </source>
</evidence>
<keyword evidence="3 9" id="KW-0347">Helicase</keyword>
<dbReference type="EMBL" id="JAPTMY010000003">
    <property type="protein sequence ID" value="MCZ0856884.1"/>
    <property type="molecule type" value="Genomic_DNA"/>
</dbReference>
<comment type="catalytic activity">
    <reaction evidence="6">
        <text>Couples ATP hydrolysis with the unwinding of duplex DNA by translocating in the 3'-5' direction.</text>
        <dbReference type="EC" id="5.6.2.4"/>
    </reaction>
</comment>
<dbReference type="InterPro" id="IPR000212">
    <property type="entry name" value="DNA_helicase_UvrD/REP"/>
</dbReference>
<proteinExistence type="predicted"/>
<accession>A0ABT4I584</accession>
<evidence type="ECO:0000256" key="3">
    <source>
        <dbReference type="ARBA" id="ARBA00022806"/>
    </source>
</evidence>
<name>A0ABT4I584_9ACTO</name>
<dbReference type="Gene3D" id="3.40.50.300">
    <property type="entry name" value="P-loop containing nucleotide triphosphate hydrolases"/>
    <property type="match status" value="2"/>
</dbReference>
<feature type="binding site" evidence="9">
    <location>
        <begin position="293"/>
        <end position="300"/>
    </location>
    <ligand>
        <name>ATP</name>
        <dbReference type="ChEBI" id="CHEBI:30616"/>
    </ligand>
</feature>
<dbReference type="InterPro" id="IPR014016">
    <property type="entry name" value="UvrD-like_ATP-bd"/>
</dbReference>
<dbReference type="InterPro" id="IPR014017">
    <property type="entry name" value="DNA_helicase_UvrD-like_C"/>
</dbReference>
<evidence type="ECO:0000256" key="4">
    <source>
        <dbReference type="ARBA" id="ARBA00022840"/>
    </source>
</evidence>
<dbReference type="PROSITE" id="PS51198">
    <property type="entry name" value="UVRD_HELICASE_ATP_BIND"/>
    <property type="match status" value="1"/>
</dbReference>
<feature type="domain" description="UvrD-like helicase ATP-binding" evidence="10">
    <location>
        <begin position="272"/>
        <end position="593"/>
    </location>
</feature>
<dbReference type="PANTHER" id="PTHR11070:SF45">
    <property type="entry name" value="DNA 3'-5' HELICASE"/>
    <property type="match status" value="1"/>
</dbReference>
<dbReference type="InterPro" id="IPR027417">
    <property type="entry name" value="P-loop_NTPase"/>
</dbReference>
<dbReference type="PANTHER" id="PTHR11070">
    <property type="entry name" value="UVRD / RECB / PCRA DNA HELICASE FAMILY MEMBER"/>
    <property type="match status" value="1"/>
</dbReference>
<organism evidence="11 12">
    <name type="scientific">Actinomyces israelii</name>
    <dbReference type="NCBI Taxonomy" id="1659"/>
    <lineage>
        <taxon>Bacteria</taxon>
        <taxon>Bacillati</taxon>
        <taxon>Actinomycetota</taxon>
        <taxon>Actinomycetes</taxon>
        <taxon>Actinomycetales</taxon>
        <taxon>Actinomycetaceae</taxon>
        <taxon>Actinomyces</taxon>
    </lineage>
</organism>
<evidence type="ECO:0000256" key="6">
    <source>
        <dbReference type="ARBA" id="ARBA00034617"/>
    </source>
</evidence>
<keyword evidence="5" id="KW-0413">Isomerase</keyword>
<gene>
    <name evidence="11" type="ORF">OHJ16_02295</name>
</gene>
<evidence type="ECO:0000313" key="12">
    <source>
        <dbReference type="Proteomes" id="UP001072034"/>
    </source>
</evidence>
<evidence type="ECO:0000256" key="7">
    <source>
        <dbReference type="ARBA" id="ARBA00034808"/>
    </source>
</evidence>
<evidence type="ECO:0000256" key="1">
    <source>
        <dbReference type="ARBA" id="ARBA00022741"/>
    </source>
</evidence>